<dbReference type="CDD" id="cd07560">
    <property type="entry name" value="Peptidase_S41_CPP"/>
    <property type="match status" value="1"/>
</dbReference>
<dbReference type="Gene3D" id="3.90.226.10">
    <property type="entry name" value="2-enoyl-CoA Hydratase, Chain A, domain 1"/>
    <property type="match status" value="1"/>
</dbReference>
<dbReference type="Proteomes" id="UP000003178">
    <property type="component" value="Unassembled WGS sequence"/>
</dbReference>
<gene>
    <name evidence="8" type="ORF">CLOHIR_02220</name>
</gene>
<dbReference type="CDD" id="cd06782">
    <property type="entry name" value="cpPDZ_CPP-like"/>
    <property type="match status" value="1"/>
</dbReference>
<dbReference type="Pfam" id="PF22694">
    <property type="entry name" value="CtpB_N-like"/>
    <property type="match status" value="1"/>
</dbReference>
<dbReference type="SUPFAM" id="SSF52096">
    <property type="entry name" value="ClpP/crotonase"/>
    <property type="match status" value="1"/>
</dbReference>
<dbReference type="Pfam" id="PF13180">
    <property type="entry name" value="PDZ_2"/>
    <property type="match status" value="1"/>
</dbReference>
<keyword evidence="6" id="KW-0472">Membrane</keyword>
<dbReference type="NCBIfam" id="TIGR00225">
    <property type="entry name" value="prc"/>
    <property type="match status" value="1"/>
</dbReference>
<evidence type="ECO:0000259" key="7">
    <source>
        <dbReference type="PROSITE" id="PS50106"/>
    </source>
</evidence>
<keyword evidence="6" id="KW-1133">Transmembrane helix</keyword>
<dbReference type="eggNOG" id="COG0793">
    <property type="taxonomic scope" value="Bacteria"/>
</dbReference>
<dbReference type="HOGENOM" id="CLU_017295_3_2_9"/>
<evidence type="ECO:0000256" key="3">
    <source>
        <dbReference type="ARBA" id="ARBA00022801"/>
    </source>
</evidence>
<reference evidence="8 9" key="1">
    <citation type="submission" date="2008-09" db="EMBL/GenBank/DDBJ databases">
        <authorList>
            <person name="Fulton L."/>
            <person name="Clifton S."/>
            <person name="Fulton B."/>
            <person name="Xu J."/>
            <person name="Minx P."/>
            <person name="Pepin K.H."/>
            <person name="Johnson M."/>
            <person name="Thiruvilangam P."/>
            <person name="Bhonagiri V."/>
            <person name="Nash W.E."/>
            <person name="Mardis E.R."/>
            <person name="Wilson R.K."/>
        </authorList>
    </citation>
    <scope>NUCLEOTIDE SEQUENCE [LARGE SCALE GENOMIC DNA]</scope>
    <source>
        <strain evidence="8 9">DSM 13275</strain>
    </source>
</reference>
<dbReference type="GO" id="GO:0006508">
    <property type="term" value="P:proteolysis"/>
    <property type="evidence" value="ECO:0007669"/>
    <property type="project" value="UniProtKB-KW"/>
</dbReference>
<evidence type="ECO:0000256" key="5">
    <source>
        <dbReference type="RuleBase" id="RU004404"/>
    </source>
</evidence>
<accession>B6G258</accession>
<evidence type="ECO:0000256" key="4">
    <source>
        <dbReference type="ARBA" id="ARBA00022825"/>
    </source>
</evidence>
<dbReference type="EC" id="3.4.21.-" evidence="8"/>
<dbReference type="EMBL" id="ABWP01000088">
    <property type="protein sequence ID" value="EEA84136.1"/>
    <property type="molecule type" value="Genomic_DNA"/>
</dbReference>
<keyword evidence="4 5" id="KW-0720">Serine protease</keyword>
<name>B6G258_PEPHT</name>
<dbReference type="PROSITE" id="PS50106">
    <property type="entry name" value="PDZ"/>
    <property type="match status" value="1"/>
</dbReference>
<feature type="domain" description="PDZ" evidence="7">
    <location>
        <begin position="96"/>
        <end position="166"/>
    </location>
</feature>
<dbReference type="RefSeq" id="WP_006441060.1">
    <property type="nucleotide sequence ID" value="NZ_DS995362.1"/>
</dbReference>
<dbReference type="Gene3D" id="2.30.42.10">
    <property type="match status" value="1"/>
</dbReference>
<dbReference type="GO" id="GO:0030288">
    <property type="term" value="C:outer membrane-bounded periplasmic space"/>
    <property type="evidence" value="ECO:0007669"/>
    <property type="project" value="TreeGrafter"/>
</dbReference>
<dbReference type="GO" id="GO:0004175">
    <property type="term" value="F:endopeptidase activity"/>
    <property type="evidence" value="ECO:0007669"/>
    <property type="project" value="TreeGrafter"/>
</dbReference>
<evidence type="ECO:0000313" key="9">
    <source>
        <dbReference type="Proteomes" id="UP000003178"/>
    </source>
</evidence>
<organism evidence="8 9">
    <name type="scientific">Peptacetobacter hiranonis (strain DSM 13275 / JCM 10541 / KCTC 15199 / TO-931)</name>
    <name type="common">Clostridium hiranonis</name>
    <dbReference type="NCBI Taxonomy" id="500633"/>
    <lineage>
        <taxon>Bacteria</taxon>
        <taxon>Bacillati</taxon>
        <taxon>Bacillota</taxon>
        <taxon>Clostridia</taxon>
        <taxon>Peptostreptococcales</taxon>
        <taxon>Peptostreptococcaceae</taxon>
        <taxon>Peptacetobacter</taxon>
    </lineage>
</organism>
<comment type="similarity">
    <text evidence="1 5">Belongs to the peptidase S41A family.</text>
</comment>
<keyword evidence="9" id="KW-1185">Reference proteome</keyword>
<keyword evidence="3 5" id="KW-0378">Hydrolase</keyword>
<evidence type="ECO:0000313" key="8">
    <source>
        <dbReference type="EMBL" id="EEA84136.1"/>
    </source>
</evidence>
<protein>
    <submittedName>
        <fullName evidence="8">Peptidase, S41 family</fullName>
        <ecNumber evidence="8">3.4.21.-</ecNumber>
    </submittedName>
</protein>
<dbReference type="SUPFAM" id="SSF50156">
    <property type="entry name" value="PDZ domain-like"/>
    <property type="match status" value="1"/>
</dbReference>
<proteinExistence type="inferred from homology"/>
<dbReference type="GO" id="GO:0008236">
    <property type="term" value="F:serine-type peptidase activity"/>
    <property type="evidence" value="ECO:0007669"/>
    <property type="project" value="UniProtKB-KW"/>
</dbReference>
<reference evidence="8 9" key="2">
    <citation type="submission" date="2008-10" db="EMBL/GenBank/DDBJ databases">
        <title>Draft genome sequence of Clostridium hiranonis (DSM 13275).</title>
        <authorList>
            <person name="Sudarsanam P."/>
            <person name="Ley R."/>
            <person name="Guruge J."/>
            <person name="Turnbaugh P.J."/>
            <person name="Mahowald M."/>
            <person name="Liep D."/>
            <person name="Gordon J."/>
        </authorList>
    </citation>
    <scope>NUCLEOTIDE SEQUENCE [LARGE SCALE GENOMIC DNA]</scope>
    <source>
        <strain evidence="8 9">DSM 13275</strain>
    </source>
</reference>
<dbReference type="InterPro" id="IPR055210">
    <property type="entry name" value="CtpA/B_N"/>
</dbReference>
<evidence type="ECO:0000256" key="1">
    <source>
        <dbReference type="ARBA" id="ARBA00009179"/>
    </source>
</evidence>
<dbReference type="InterPro" id="IPR036034">
    <property type="entry name" value="PDZ_sf"/>
</dbReference>
<keyword evidence="6" id="KW-0812">Transmembrane</keyword>
<evidence type="ECO:0000256" key="2">
    <source>
        <dbReference type="ARBA" id="ARBA00022670"/>
    </source>
</evidence>
<dbReference type="SMART" id="SM00245">
    <property type="entry name" value="TSPc"/>
    <property type="match status" value="1"/>
</dbReference>
<dbReference type="OrthoDB" id="9812068at2"/>
<dbReference type="SMART" id="SM00228">
    <property type="entry name" value="PDZ"/>
    <property type="match status" value="1"/>
</dbReference>
<sequence>MKSKFNKKTIITVILTVIITVAATLVGEVGLGLVAVIPKSDYNKYQKFNKLIAMEEMIKKTYYKDVKEQDLIDGAMKGLFMGTGDLYSGYFTEEEMQSVMDSSTGSFVGIGVTILSNPENGVVTIAKAWETGPAYKAGIRAGDILYKVDNLNVTYDTVDKAVSIMKGEKDTYVNVSVKRDGQIKTFKIKRAEVSEPSVSGKMLENKIGYIELSTFVEKTPEDFNKELNKLKKQHMKALIIDLRDNGGGLVDKCCEVADTLIGEGTIVYTQDRDGNKETQKSDAKKLGLPIVLLTNGNTASSAEILTGAILGNKAGISVGTKTFGKGIVQSVISLKDGSGYKLTTEQYFTPDGKTIHKKGIKPTIEEKDTEKQLQRAIDYIENGK</sequence>
<dbReference type="PANTHER" id="PTHR32060:SF30">
    <property type="entry name" value="CARBOXY-TERMINAL PROCESSING PROTEASE CTPA"/>
    <property type="match status" value="1"/>
</dbReference>
<dbReference type="InterPro" id="IPR004447">
    <property type="entry name" value="Peptidase_S41A"/>
</dbReference>
<dbReference type="MEROPS" id="S41.004"/>
<dbReference type="InterPro" id="IPR005151">
    <property type="entry name" value="Tail-specific_protease"/>
</dbReference>
<dbReference type="GO" id="GO:0007165">
    <property type="term" value="P:signal transduction"/>
    <property type="evidence" value="ECO:0007669"/>
    <property type="project" value="TreeGrafter"/>
</dbReference>
<dbReference type="Gene3D" id="3.30.750.44">
    <property type="match status" value="1"/>
</dbReference>
<dbReference type="InterPro" id="IPR001478">
    <property type="entry name" value="PDZ"/>
</dbReference>
<dbReference type="InterPro" id="IPR029045">
    <property type="entry name" value="ClpP/crotonase-like_dom_sf"/>
</dbReference>
<keyword evidence="2 5" id="KW-0645">Protease</keyword>
<dbReference type="Pfam" id="PF03572">
    <property type="entry name" value="Peptidase_S41"/>
    <property type="match status" value="1"/>
</dbReference>
<dbReference type="AlphaFoldDB" id="B6G258"/>
<dbReference type="STRING" id="500633.CLOHIR_02220"/>
<dbReference type="PANTHER" id="PTHR32060">
    <property type="entry name" value="TAIL-SPECIFIC PROTEASE"/>
    <property type="match status" value="1"/>
</dbReference>
<comment type="caution">
    <text evidence="8">The sequence shown here is derived from an EMBL/GenBank/DDBJ whole genome shotgun (WGS) entry which is preliminary data.</text>
</comment>
<evidence type="ECO:0000256" key="6">
    <source>
        <dbReference type="SAM" id="Phobius"/>
    </source>
</evidence>
<feature type="transmembrane region" description="Helical" evidence="6">
    <location>
        <begin position="12"/>
        <end position="37"/>
    </location>
</feature>